<reference evidence="3 4" key="1">
    <citation type="submission" date="2020-08" db="EMBL/GenBank/DDBJ databases">
        <authorList>
            <person name="Koutsovoulos G."/>
            <person name="Danchin GJ E."/>
        </authorList>
    </citation>
    <scope>NUCLEOTIDE SEQUENCE [LARGE SCALE GENOMIC DNA]</scope>
</reference>
<keyword evidence="2" id="KW-1133">Transmembrane helix</keyword>
<dbReference type="EMBL" id="CAJEWN010000071">
    <property type="protein sequence ID" value="CAD2158592.1"/>
    <property type="molecule type" value="Genomic_DNA"/>
</dbReference>
<feature type="region of interest" description="Disordered" evidence="1">
    <location>
        <begin position="150"/>
        <end position="171"/>
    </location>
</feature>
<dbReference type="AlphaFoldDB" id="A0A6V7UHV9"/>
<accession>A0A6V7UHV9</accession>
<name>A0A6V7UHV9_MELEN</name>
<evidence type="ECO:0000256" key="2">
    <source>
        <dbReference type="SAM" id="Phobius"/>
    </source>
</evidence>
<proteinExistence type="predicted"/>
<sequence length="171" mass="20157">MQNFPSNLTWIPVANCSCPIAENNCYRPELYSKPIICAHNSIPNILNFLQQPGEFNCSFYFVYFILFAILGLQLCLFGSWLVERYHNGRRMEQQQKRRREERIFAPDLRVHTRRVRQPIKKEDIGPPLPLHCLVTKQRVDVHEIEMDTMGGKENVKKNENKEVENKKVKKV</sequence>
<protein>
    <submittedName>
        <fullName evidence="3">Uncharacterized protein</fullName>
    </submittedName>
</protein>
<keyword evidence="2" id="KW-0472">Membrane</keyword>
<evidence type="ECO:0000313" key="3">
    <source>
        <dbReference type="EMBL" id="CAD2158592.1"/>
    </source>
</evidence>
<dbReference type="Proteomes" id="UP000580250">
    <property type="component" value="Unassembled WGS sequence"/>
</dbReference>
<evidence type="ECO:0000256" key="1">
    <source>
        <dbReference type="SAM" id="MobiDB-lite"/>
    </source>
</evidence>
<feature type="compositionally biased region" description="Basic and acidic residues" evidence="1">
    <location>
        <begin position="153"/>
        <end position="171"/>
    </location>
</feature>
<organism evidence="3 4">
    <name type="scientific">Meloidogyne enterolobii</name>
    <name type="common">Root-knot nematode worm</name>
    <name type="synonym">Meloidogyne mayaguensis</name>
    <dbReference type="NCBI Taxonomy" id="390850"/>
    <lineage>
        <taxon>Eukaryota</taxon>
        <taxon>Metazoa</taxon>
        <taxon>Ecdysozoa</taxon>
        <taxon>Nematoda</taxon>
        <taxon>Chromadorea</taxon>
        <taxon>Rhabditida</taxon>
        <taxon>Tylenchina</taxon>
        <taxon>Tylenchomorpha</taxon>
        <taxon>Tylenchoidea</taxon>
        <taxon>Meloidogynidae</taxon>
        <taxon>Meloidogyninae</taxon>
        <taxon>Meloidogyne</taxon>
    </lineage>
</organism>
<evidence type="ECO:0000313" key="4">
    <source>
        <dbReference type="Proteomes" id="UP000580250"/>
    </source>
</evidence>
<gene>
    <name evidence="3" type="ORF">MENT_LOCUS13258</name>
</gene>
<comment type="caution">
    <text evidence="3">The sequence shown here is derived from an EMBL/GenBank/DDBJ whole genome shotgun (WGS) entry which is preliminary data.</text>
</comment>
<feature type="transmembrane region" description="Helical" evidence="2">
    <location>
        <begin position="60"/>
        <end position="82"/>
    </location>
</feature>
<keyword evidence="2" id="KW-0812">Transmembrane</keyword>